<evidence type="ECO:0000256" key="1">
    <source>
        <dbReference type="ARBA" id="ARBA00004123"/>
    </source>
</evidence>
<dbReference type="HOGENOM" id="CLU_019426_0_0_1"/>
<gene>
    <name evidence="5" type="ORF">DI09_35p80</name>
</gene>
<dbReference type="PANTHER" id="PTHR21220">
    <property type="entry name" value="DNA-DEPENDENT METALLOPROTEASE SPRTN"/>
    <property type="match status" value="1"/>
</dbReference>
<dbReference type="OrthoDB" id="5236983at2759"/>
<dbReference type="RefSeq" id="XP_013237878.1">
    <property type="nucleotide sequence ID" value="XM_013382424.1"/>
</dbReference>
<dbReference type="GO" id="GO:0031593">
    <property type="term" value="F:polyubiquitin modification-dependent protein binding"/>
    <property type="evidence" value="ECO:0007669"/>
    <property type="project" value="TreeGrafter"/>
</dbReference>
<dbReference type="InterPro" id="IPR044245">
    <property type="entry name" value="Spartan"/>
</dbReference>
<dbReference type="GeneID" id="25259700"/>
<name>A0A098VR69_9MICR</name>
<evidence type="ECO:0000313" key="6">
    <source>
        <dbReference type="Proteomes" id="UP000029725"/>
    </source>
</evidence>
<feature type="region of interest" description="Disordered" evidence="3">
    <location>
        <begin position="282"/>
        <end position="304"/>
    </location>
</feature>
<dbReference type="GO" id="GO:0003697">
    <property type="term" value="F:single-stranded DNA binding"/>
    <property type="evidence" value="ECO:0007669"/>
    <property type="project" value="InterPro"/>
</dbReference>
<dbReference type="GO" id="GO:0004222">
    <property type="term" value="F:metalloendopeptidase activity"/>
    <property type="evidence" value="ECO:0007669"/>
    <property type="project" value="InterPro"/>
</dbReference>
<keyword evidence="2" id="KW-0539">Nucleus</keyword>
<comment type="subcellular location">
    <subcellularLocation>
        <location evidence="1">Nucleus</location>
    </subcellularLocation>
</comment>
<sequence length="304" mass="34528">MNKTVLASSNNDKDFFKHSPRNEVHPDAFPSIYDLFLEYNGLYFEGKLSSVTVKWSSKMTLCAGLCCYHRRTGSCTIKLSEPILKFRPVEDLKDTLLHEMIHAYLFVAARSTDRDGHGPDFQALMRAINVAANSNITVYHSFHGEVNYYKRHIWRCSGICRERPPFYGWVRRAMNREPQKADSWFKSHLEACGGTFVKISEPFKPAKSNAKERKHNKIVPYFPGRILGSNGKMPVFRERQLRTLNDSASKPFIVAEDETKGKAGIFDGQSVTDGQAKRPQTLDLQKANIGSQKNPFVISDAESD</sequence>
<proteinExistence type="predicted"/>
<comment type="caution">
    <text evidence="5">The sequence shown here is derived from an EMBL/GenBank/DDBJ whole genome shotgun (WGS) entry which is preliminary data.</text>
</comment>
<dbReference type="EMBL" id="JMKJ01000288">
    <property type="protein sequence ID" value="KGG51420.1"/>
    <property type="molecule type" value="Genomic_DNA"/>
</dbReference>
<feature type="domain" description="SprT-like" evidence="4">
    <location>
        <begin position="30"/>
        <end position="199"/>
    </location>
</feature>
<dbReference type="AlphaFoldDB" id="A0A098VR69"/>
<reference evidence="5 6" key="1">
    <citation type="submission" date="2014-04" db="EMBL/GenBank/DDBJ databases">
        <title>A new species of microsporidia sheds light on the evolution of extreme parasitism.</title>
        <authorList>
            <person name="Haag K.L."/>
            <person name="James T.Y."/>
            <person name="Larsson R."/>
            <person name="Schaer T.M."/>
            <person name="Refardt D."/>
            <person name="Pombert J.-F."/>
            <person name="Ebert D."/>
        </authorList>
    </citation>
    <scope>NUCLEOTIDE SEQUENCE [LARGE SCALE GENOMIC DNA]</scope>
    <source>
        <strain evidence="5 6">UGP3</strain>
        <tissue evidence="5">Spores</tissue>
    </source>
</reference>
<protein>
    <submittedName>
        <fullName evidence="5">Zinc finger Rad18 domain-containing protein</fullName>
    </submittedName>
</protein>
<dbReference type="Proteomes" id="UP000029725">
    <property type="component" value="Unassembled WGS sequence"/>
</dbReference>
<dbReference type="PANTHER" id="PTHR21220:SF0">
    <property type="entry name" value="DNA-DEPENDENT METALLOPROTEASE SPRTN"/>
    <property type="match status" value="1"/>
</dbReference>
<dbReference type="GO" id="GO:0006974">
    <property type="term" value="P:DNA damage response"/>
    <property type="evidence" value="ECO:0007669"/>
    <property type="project" value="InterPro"/>
</dbReference>
<evidence type="ECO:0000256" key="3">
    <source>
        <dbReference type="SAM" id="MobiDB-lite"/>
    </source>
</evidence>
<dbReference type="InterPro" id="IPR006640">
    <property type="entry name" value="SprT-like_domain"/>
</dbReference>
<evidence type="ECO:0000256" key="2">
    <source>
        <dbReference type="ARBA" id="ARBA00023242"/>
    </source>
</evidence>
<dbReference type="InterPro" id="IPR055220">
    <property type="entry name" value="SPRTN_ZBD"/>
</dbReference>
<dbReference type="Pfam" id="PF22934">
    <property type="entry name" value="SPRTN_ZBD"/>
    <property type="match status" value="1"/>
</dbReference>
<dbReference type="Pfam" id="PF10263">
    <property type="entry name" value="SprT-like"/>
    <property type="match status" value="1"/>
</dbReference>
<accession>A0A098VR69</accession>
<dbReference type="GO" id="GO:0005634">
    <property type="term" value="C:nucleus"/>
    <property type="evidence" value="ECO:0007669"/>
    <property type="project" value="UniProtKB-SubCell"/>
</dbReference>
<organism evidence="5 6">
    <name type="scientific">Mitosporidium daphniae</name>
    <dbReference type="NCBI Taxonomy" id="1485682"/>
    <lineage>
        <taxon>Eukaryota</taxon>
        <taxon>Fungi</taxon>
        <taxon>Fungi incertae sedis</taxon>
        <taxon>Microsporidia</taxon>
        <taxon>Mitosporidium</taxon>
    </lineage>
</organism>
<dbReference type="SMART" id="SM00731">
    <property type="entry name" value="SprT"/>
    <property type="match status" value="1"/>
</dbReference>
<dbReference type="VEuPathDB" id="MicrosporidiaDB:DI09_35p80"/>
<evidence type="ECO:0000313" key="5">
    <source>
        <dbReference type="EMBL" id="KGG51420.1"/>
    </source>
</evidence>
<keyword evidence="6" id="KW-1185">Reference proteome</keyword>
<evidence type="ECO:0000259" key="4">
    <source>
        <dbReference type="SMART" id="SM00731"/>
    </source>
</evidence>